<gene>
    <name evidence="5" type="ORF">PanWU01x14_366290</name>
</gene>
<evidence type="ECO:0000256" key="2">
    <source>
        <dbReference type="ARBA" id="ARBA00011073"/>
    </source>
</evidence>
<evidence type="ECO:0000256" key="4">
    <source>
        <dbReference type="SAM" id="MobiDB-lite"/>
    </source>
</evidence>
<dbReference type="PANTHER" id="PTHR10795">
    <property type="entry name" value="PROPROTEIN CONVERTASE SUBTILISIN/KEXIN"/>
    <property type="match status" value="1"/>
</dbReference>
<evidence type="ECO:0000313" key="5">
    <source>
        <dbReference type="EMBL" id="PON31853.1"/>
    </source>
</evidence>
<dbReference type="InterPro" id="IPR036852">
    <property type="entry name" value="Peptidase_S8/S53_dom_sf"/>
</dbReference>
<comment type="caution">
    <text evidence="5">The sequence shown here is derived from an EMBL/GenBank/DDBJ whole genome shotgun (WGS) entry which is preliminary data.</text>
</comment>
<evidence type="ECO:0000256" key="3">
    <source>
        <dbReference type="ARBA" id="ARBA00022729"/>
    </source>
</evidence>
<dbReference type="AlphaFoldDB" id="A0A2P5A5N5"/>
<feature type="region of interest" description="Disordered" evidence="4">
    <location>
        <begin position="28"/>
        <end position="51"/>
    </location>
</feature>
<keyword evidence="6" id="KW-1185">Reference proteome</keyword>
<dbReference type="Gene3D" id="3.40.50.200">
    <property type="entry name" value="Peptidase S8/S53 domain"/>
    <property type="match status" value="1"/>
</dbReference>
<name>A0A2P5A5N5_PARAD</name>
<accession>A0A2P5A5N5</accession>
<keyword evidence="3" id="KW-0732">Signal</keyword>
<dbReference type="EMBL" id="JXTB01000914">
    <property type="protein sequence ID" value="PON31853.1"/>
    <property type="molecule type" value="Genomic_DNA"/>
</dbReference>
<sequence length="114" mass="12662">MRLNPQHAIRNPLPKCWKGYEHRIGHPFDEKLESKSPRDDEGHGTHTSTIADSSTISGAKFLGYAFRTARGMVHATQVATHKVLSKCCTYGSDILVGIDKAIKDEVHILFLSFA</sequence>
<dbReference type="GO" id="GO:0004252">
    <property type="term" value="F:serine-type endopeptidase activity"/>
    <property type="evidence" value="ECO:0007669"/>
    <property type="project" value="InterPro"/>
</dbReference>
<evidence type="ECO:0000313" key="6">
    <source>
        <dbReference type="Proteomes" id="UP000237105"/>
    </source>
</evidence>
<feature type="compositionally biased region" description="Basic and acidic residues" evidence="4">
    <location>
        <begin position="28"/>
        <end position="44"/>
    </location>
</feature>
<evidence type="ECO:0000256" key="1">
    <source>
        <dbReference type="ARBA" id="ARBA00004613"/>
    </source>
</evidence>
<protein>
    <submittedName>
        <fullName evidence="5">Peptidase S8, subtilisin-related</fullName>
    </submittedName>
</protein>
<dbReference type="STRING" id="3476.A0A2P5A5N5"/>
<organism evidence="5 6">
    <name type="scientific">Parasponia andersonii</name>
    <name type="common">Sponia andersonii</name>
    <dbReference type="NCBI Taxonomy" id="3476"/>
    <lineage>
        <taxon>Eukaryota</taxon>
        <taxon>Viridiplantae</taxon>
        <taxon>Streptophyta</taxon>
        <taxon>Embryophyta</taxon>
        <taxon>Tracheophyta</taxon>
        <taxon>Spermatophyta</taxon>
        <taxon>Magnoliopsida</taxon>
        <taxon>eudicotyledons</taxon>
        <taxon>Gunneridae</taxon>
        <taxon>Pentapetalae</taxon>
        <taxon>rosids</taxon>
        <taxon>fabids</taxon>
        <taxon>Rosales</taxon>
        <taxon>Cannabaceae</taxon>
        <taxon>Parasponia</taxon>
    </lineage>
</organism>
<dbReference type="GO" id="GO:0006508">
    <property type="term" value="P:proteolysis"/>
    <property type="evidence" value="ECO:0007669"/>
    <property type="project" value="InterPro"/>
</dbReference>
<proteinExistence type="inferred from homology"/>
<dbReference type="GO" id="GO:0005576">
    <property type="term" value="C:extracellular region"/>
    <property type="evidence" value="ECO:0007669"/>
    <property type="project" value="UniProtKB-SubCell"/>
</dbReference>
<comment type="similarity">
    <text evidence="2">Belongs to the peptidase S8 family.</text>
</comment>
<dbReference type="OrthoDB" id="4803627at2759"/>
<dbReference type="InterPro" id="IPR045051">
    <property type="entry name" value="SBT"/>
</dbReference>
<dbReference type="Proteomes" id="UP000237105">
    <property type="component" value="Unassembled WGS sequence"/>
</dbReference>
<reference evidence="6" key="1">
    <citation type="submission" date="2016-06" db="EMBL/GenBank/DDBJ databases">
        <title>Parallel loss of symbiosis genes in relatives of nitrogen-fixing non-legume Parasponia.</title>
        <authorList>
            <person name="Van Velzen R."/>
            <person name="Holmer R."/>
            <person name="Bu F."/>
            <person name="Rutten L."/>
            <person name="Van Zeijl A."/>
            <person name="Liu W."/>
            <person name="Santuari L."/>
            <person name="Cao Q."/>
            <person name="Sharma T."/>
            <person name="Shen D."/>
            <person name="Roswanjaya Y."/>
            <person name="Wardhani T."/>
            <person name="Kalhor M.S."/>
            <person name="Jansen J."/>
            <person name="Van den Hoogen J."/>
            <person name="Gungor B."/>
            <person name="Hartog M."/>
            <person name="Hontelez J."/>
            <person name="Verver J."/>
            <person name="Yang W.-C."/>
            <person name="Schijlen E."/>
            <person name="Repin R."/>
            <person name="Schilthuizen M."/>
            <person name="Schranz E."/>
            <person name="Heidstra R."/>
            <person name="Miyata K."/>
            <person name="Fedorova E."/>
            <person name="Kohlen W."/>
            <person name="Bisseling T."/>
            <person name="Smit S."/>
            <person name="Geurts R."/>
        </authorList>
    </citation>
    <scope>NUCLEOTIDE SEQUENCE [LARGE SCALE GENOMIC DNA]</scope>
    <source>
        <strain evidence="6">cv. WU1-14</strain>
    </source>
</reference>
<dbReference type="SUPFAM" id="SSF52743">
    <property type="entry name" value="Subtilisin-like"/>
    <property type="match status" value="1"/>
</dbReference>
<comment type="subcellular location">
    <subcellularLocation>
        <location evidence="1">Secreted</location>
    </subcellularLocation>
</comment>